<dbReference type="EMBL" id="CACVBS010000024">
    <property type="protein sequence ID" value="CAA7259339.1"/>
    <property type="molecule type" value="Genomic_DNA"/>
</dbReference>
<keyword evidence="1" id="KW-0472">Membrane</keyword>
<protein>
    <submittedName>
        <fullName evidence="2">Uncharacterized protein</fullName>
    </submittedName>
</protein>
<name>A0A8S0XDY9_CYCAE</name>
<dbReference type="AlphaFoldDB" id="A0A8S0XDY9"/>
<keyword evidence="3" id="KW-1185">Reference proteome</keyword>
<dbReference type="Proteomes" id="UP000467700">
    <property type="component" value="Unassembled WGS sequence"/>
</dbReference>
<gene>
    <name evidence="2" type="ORF">AAE3_LOCUS1770</name>
</gene>
<keyword evidence="1" id="KW-1133">Transmembrane helix</keyword>
<reference evidence="2 3" key="1">
    <citation type="submission" date="2020-01" db="EMBL/GenBank/DDBJ databases">
        <authorList>
            <person name="Gupta K D."/>
        </authorList>
    </citation>
    <scope>NUCLEOTIDE SEQUENCE [LARGE SCALE GENOMIC DNA]</scope>
</reference>
<dbReference type="OrthoDB" id="3043994at2759"/>
<sequence>MSTPDKLTTVMSIPNLLGLDPLTCTLTILSIFGLLFSSVNFLRHFTPTNLYIRTADLVAQTRALYDALDQEDLLPGEAGHHVQLNAWLELLEDRIKPLMFVILPTKNIIQILRAWTKIWALLEISREIEIFRVGVQTLSEQRKRMDRVRAEAKREGIRPDLKKLEAAAEATTEMFISTLGVRDSQLTKDLESCRSRCTSPEQGIYPEHPEHNRPLQISEFVSGDCATVAGEGVPPLYFLQKQQ</sequence>
<accession>A0A8S0XDY9</accession>
<evidence type="ECO:0000256" key="1">
    <source>
        <dbReference type="SAM" id="Phobius"/>
    </source>
</evidence>
<organism evidence="2 3">
    <name type="scientific">Cyclocybe aegerita</name>
    <name type="common">Black poplar mushroom</name>
    <name type="synonym">Agrocybe aegerita</name>
    <dbReference type="NCBI Taxonomy" id="1973307"/>
    <lineage>
        <taxon>Eukaryota</taxon>
        <taxon>Fungi</taxon>
        <taxon>Dikarya</taxon>
        <taxon>Basidiomycota</taxon>
        <taxon>Agaricomycotina</taxon>
        <taxon>Agaricomycetes</taxon>
        <taxon>Agaricomycetidae</taxon>
        <taxon>Agaricales</taxon>
        <taxon>Agaricineae</taxon>
        <taxon>Bolbitiaceae</taxon>
        <taxon>Cyclocybe</taxon>
    </lineage>
</organism>
<evidence type="ECO:0000313" key="2">
    <source>
        <dbReference type="EMBL" id="CAA7259339.1"/>
    </source>
</evidence>
<comment type="caution">
    <text evidence="2">The sequence shown here is derived from an EMBL/GenBank/DDBJ whole genome shotgun (WGS) entry which is preliminary data.</text>
</comment>
<feature type="transmembrane region" description="Helical" evidence="1">
    <location>
        <begin position="20"/>
        <end position="42"/>
    </location>
</feature>
<proteinExistence type="predicted"/>
<evidence type="ECO:0000313" key="3">
    <source>
        <dbReference type="Proteomes" id="UP000467700"/>
    </source>
</evidence>
<keyword evidence="1" id="KW-0812">Transmembrane</keyword>